<comment type="caution">
    <text evidence="7">The sequence shown here is derived from an EMBL/GenBank/DDBJ whole genome shotgun (WGS) entry which is preliminary data.</text>
</comment>
<comment type="cofactor">
    <cofactor evidence="1 6">
        <name>heme</name>
        <dbReference type="ChEBI" id="CHEBI:30413"/>
    </cofactor>
</comment>
<comment type="similarity">
    <text evidence="2">Belongs to the cytochrome P450 family.</text>
</comment>
<dbReference type="Pfam" id="PF00067">
    <property type="entry name" value="p450"/>
    <property type="match status" value="2"/>
</dbReference>
<dbReference type="InterPro" id="IPR036396">
    <property type="entry name" value="Cyt_P450_sf"/>
</dbReference>
<dbReference type="PANTHER" id="PTHR46206">
    <property type="entry name" value="CYTOCHROME P450"/>
    <property type="match status" value="1"/>
</dbReference>
<dbReference type="InterPro" id="IPR001128">
    <property type="entry name" value="Cyt_P450"/>
</dbReference>
<evidence type="ECO:0000256" key="6">
    <source>
        <dbReference type="PIRSR" id="PIRSR602403-1"/>
    </source>
</evidence>
<dbReference type="Gene3D" id="1.10.630.10">
    <property type="entry name" value="Cytochrome P450"/>
    <property type="match status" value="2"/>
</dbReference>
<dbReference type="GO" id="GO:0016705">
    <property type="term" value="F:oxidoreductase activity, acting on paired donors, with incorporation or reduction of molecular oxygen"/>
    <property type="evidence" value="ECO:0007669"/>
    <property type="project" value="InterPro"/>
</dbReference>
<sequence length="969" mass="109571">MSVRYSLEHLSHLLGFDLVSHATRFAGILVLTYGAFRYIEAKRSPLNAIPTIGHSGVLSSYLTAFKWLRAGPQLVQEGYDRYPNGVFKVATISKWIVILTGQKHLDELRKASDDILSFEGAVDENLQVKYTLGDVHETPYQIATVKSSVTRNLALKFDEVKDEIMEAFKTYIPASEDWITVPAYETLMHIVCRTSNRYFVGLPLCRDPGYMSLQEQFTIQVVKSAAIINLFPNFLKPIVGNCLTVVRRSIKRATDYLGPMIEERISQVEQHGIDWAEKPNDLIDWLLENAPRELRTVADIVLRILAVNFAAIHTSTGSCTQSLYDLAAHPEYLAEMREEAENAISAYGWTKSAMQHMRKIDSFLKESQRLHSMGYVQMLRKAKKDWTLSNGTVIPAGAFVGIASHPMHQEESSFPEPNTFKGFRFSELRDGDGGLDSIKHQMVALTLDTVVFGHGRHACSCWQLVQTLNLDAFRFAGIFVLTYGAFKYIEAKRSPLSAIPTIGYSGVFSSNLTAFKWLGAGPQLIQEGYDRIHFRSLDEIYLDSIKWIVILTGQKHLNELRKASDDILSFEDAAGVTIQAKYTLGDIHETPYRITTVKSSVTRNLALKFDEVKDEIMESFKTHVPASEDWITVPAYETLMHIVCRTSNRYFVGLPLCRDPGYMTLQEQFATQVVASVVIINLFPDFLKPIIGNCLTVVRRSIKQATGYLGPTIEERISQLERHGSGRTEKRNDLIDWLLENAPRARRTIDDIVLRILAVNFAAIHTSTVSCTQSLYDLATHPEYLAEMHEEAEEVINAHGWTKAAMQHMRKIDSFLKESQRLHGTGYVRMHRKAKKDWTLSDGTDIPADAFVGIASHPMHREESSFPEPDTFKGFRFSELRDGDGELDSIKHQMVALTLDTVVFGHGRHACPRRFFAVNEIKAIFAYCIMNYDVQLEGGSMERPSDLVFESHLLPDAKAKLRFRKRSST</sequence>
<keyword evidence="8" id="KW-1185">Reference proteome</keyword>
<evidence type="ECO:0000256" key="3">
    <source>
        <dbReference type="ARBA" id="ARBA00022723"/>
    </source>
</evidence>
<dbReference type="GO" id="GO:0004497">
    <property type="term" value="F:monooxygenase activity"/>
    <property type="evidence" value="ECO:0007669"/>
    <property type="project" value="InterPro"/>
</dbReference>
<dbReference type="OrthoDB" id="1844152at2759"/>
<feature type="binding site" description="axial binding residue" evidence="6">
    <location>
        <position position="911"/>
    </location>
    <ligand>
        <name>heme</name>
        <dbReference type="ChEBI" id="CHEBI:30413"/>
    </ligand>
    <ligandPart>
        <name>Fe</name>
        <dbReference type="ChEBI" id="CHEBI:18248"/>
    </ligandPart>
</feature>
<evidence type="ECO:0000256" key="4">
    <source>
        <dbReference type="ARBA" id="ARBA00023002"/>
    </source>
</evidence>
<evidence type="ECO:0000313" key="7">
    <source>
        <dbReference type="EMBL" id="KAF5349477.1"/>
    </source>
</evidence>
<dbReference type="PRINTS" id="PR00465">
    <property type="entry name" value="EP450IV"/>
</dbReference>
<keyword evidence="5 6" id="KW-0408">Iron</keyword>
<name>A0A8H5CZK3_9AGAR</name>
<gene>
    <name evidence="7" type="ORF">D9756_008934</name>
</gene>
<dbReference type="AlphaFoldDB" id="A0A8H5CZK3"/>
<evidence type="ECO:0000256" key="1">
    <source>
        <dbReference type="ARBA" id="ARBA00001971"/>
    </source>
</evidence>
<protein>
    <recommendedName>
        <fullName evidence="9">Cytochrome P450</fullName>
    </recommendedName>
</protein>
<evidence type="ECO:0008006" key="9">
    <source>
        <dbReference type="Google" id="ProtNLM"/>
    </source>
</evidence>
<dbReference type="SUPFAM" id="SSF48264">
    <property type="entry name" value="Cytochrome P450"/>
    <property type="match status" value="2"/>
</dbReference>
<keyword evidence="6" id="KW-0349">Heme</keyword>
<dbReference type="Proteomes" id="UP000559027">
    <property type="component" value="Unassembled WGS sequence"/>
</dbReference>
<dbReference type="InterPro" id="IPR002403">
    <property type="entry name" value="Cyt_P450_E_grp-IV"/>
</dbReference>
<dbReference type="GO" id="GO:0005506">
    <property type="term" value="F:iron ion binding"/>
    <property type="evidence" value="ECO:0007669"/>
    <property type="project" value="InterPro"/>
</dbReference>
<evidence type="ECO:0000256" key="2">
    <source>
        <dbReference type="ARBA" id="ARBA00010617"/>
    </source>
</evidence>
<evidence type="ECO:0000313" key="8">
    <source>
        <dbReference type="Proteomes" id="UP000559027"/>
    </source>
</evidence>
<accession>A0A8H5CZK3</accession>
<dbReference type="CDD" id="cd11041">
    <property type="entry name" value="CYP503A1-like"/>
    <property type="match status" value="2"/>
</dbReference>
<evidence type="ECO:0000256" key="5">
    <source>
        <dbReference type="ARBA" id="ARBA00023004"/>
    </source>
</evidence>
<dbReference type="EMBL" id="JAACJO010000016">
    <property type="protein sequence ID" value="KAF5349477.1"/>
    <property type="molecule type" value="Genomic_DNA"/>
</dbReference>
<organism evidence="7 8">
    <name type="scientific">Leucocoprinus leucothites</name>
    <dbReference type="NCBI Taxonomy" id="201217"/>
    <lineage>
        <taxon>Eukaryota</taxon>
        <taxon>Fungi</taxon>
        <taxon>Dikarya</taxon>
        <taxon>Basidiomycota</taxon>
        <taxon>Agaricomycotina</taxon>
        <taxon>Agaricomycetes</taxon>
        <taxon>Agaricomycetidae</taxon>
        <taxon>Agaricales</taxon>
        <taxon>Agaricineae</taxon>
        <taxon>Agaricaceae</taxon>
        <taxon>Leucocoprinus</taxon>
    </lineage>
</organism>
<dbReference type="GO" id="GO:0020037">
    <property type="term" value="F:heme binding"/>
    <property type="evidence" value="ECO:0007669"/>
    <property type="project" value="InterPro"/>
</dbReference>
<proteinExistence type="inferred from homology"/>
<reference evidence="7 8" key="1">
    <citation type="journal article" date="2020" name="ISME J.">
        <title>Uncovering the hidden diversity of litter-decomposition mechanisms in mushroom-forming fungi.</title>
        <authorList>
            <person name="Floudas D."/>
            <person name="Bentzer J."/>
            <person name="Ahren D."/>
            <person name="Johansson T."/>
            <person name="Persson P."/>
            <person name="Tunlid A."/>
        </authorList>
    </citation>
    <scope>NUCLEOTIDE SEQUENCE [LARGE SCALE GENOMIC DNA]</scope>
    <source>
        <strain evidence="7 8">CBS 146.42</strain>
    </source>
</reference>
<keyword evidence="4" id="KW-0560">Oxidoreductase</keyword>
<keyword evidence="3 6" id="KW-0479">Metal-binding</keyword>